<evidence type="ECO:0000313" key="1">
    <source>
        <dbReference type="EMBL" id="KGB24427.1"/>
    </source>
</evidence>
<dbReference type="EMBL" id="JOKM01000038">
    <property type="protein sequence ID" value="KGB24427.1"/>
    <property type="molecule type" value="Genomic_DNA"/>
</dbReference>
<dbReference type="PATRIC" id="fig|104102.7.peg.1127"/>
<proteinExistence type="predicted"/>
<sequence>MILACLYEGVALRWAQRSAKERERPLYFFSLLGDLPLMPSVSCFAERRPVVRIMLLAGVALCLNGCKLVDQKTFNPQAGIPPKPYIPPPPPGPPPVPPLVELVGGTPSEEWAAPVDRMVHEALARKPNILFVVKCLVPASGKSELDQLTLVQLVQGDGQAVTKEIVKAGAAPEQVEITAMPDSTVTKPVIRVYVQ</sequence>
<dbReference type="AlphaFoldDB" id="A0A094YSP2"/>
<comment type="caution">
    <text evidence="1">The sequence shown here is derived from an EMBL/GenBank/DDBJ whole genome shotgun (WGS) entry which is preliminary data.</text>
</comment>
<name>A0A094YSP2_9PROT</name>
<reference evidence="1 2" key="1">
    <citation type="submission" date="2014-06" db="EMBL/GenBank/DDBJ databases">
        <title>Functional and comparative genomic analyses of the Drosophila gut microbiota identify candidate symbiosis factors.</title>
        <authorList>
            <person name="Newell P.D."/>
            <person name="Chaston J.M."/>
            <person name="Douglas A.E."/>
        </authorList>
    </citation>
    <scope>NUCLEOTIDE SEQUENCE [LARGE SCALE GENOMIC DNA]</scope>
    <source>
        <strain evidence="1 2">DmCS_006</strain>
    </source>
</reference>
<gene>
    <name evidence="1" type="ORF">AtDm6_1135</name>
</gene>
<dbReference type="STRING" id="104102.AtDm6_1135"/>
<dbReference type="Proteomes" id="UP000029448">
    <property type="component" value="Unassembled WGS sequence"/>
</dbReference>
<evidence type="ECO:0000313" key="2">
    <source>
        <dbReference type="Proteomes" id="UP000029448"/>
    </source>
</evidence>
<keyword evidence="2" id="KW-1185">Reference proteome</keyword>
<organism evidence="1 2">
    <name type="scientific">Acetobacter tropicalis</name>
    <dbReference type="NCBI Taxonomy" id="104102"/>
    <lineage>
        <taxon>Bacteria</taxon>
        <taxon>Pseudomonadati</taxon>
        <taxon>Pseudomonadota</taxon>
        <taxon>Alphaproteobacteria</taxon>
        <taxon>Acetobacterales</taxon>
        <taxon>Acetobacteraceae</taxon>
        <taxon>Acetobacter</taxon>
    </lineage>
</organism>
<accession>A0A094YSP2</accession>
<protein>
    <submittedName>
        <fullName evidence="1">Uncharacterized protein</fullName>
    </submittedName>
</protein>